<evidence type="ECO:0000313" key="3">
    <source>
        <dbReference type="Proteomes" id="UP000266172"/>
    </source>
</evidence>
<gene>
    <name evidence="2" type="ORF">DWX93_10615</name>
</gene>
<accession>A0A395V854</accession>
<dbReference type="AlphaFoldDB" id="A0A395V854"/>
<evidence type="ECO:0000313" key="2">
    <source>
        <dbReference type="EMBL" id="RGS39669.1"/>
    </source>
</evidence>
<feature type="transmembrane region" description="Helical" evidence="1">
    <location>
        <begin position="160"/>
        <end position="183"/>
    </location>
</feature>
<reference evidence="2 3" key="1">
    <citation type="submission" date="2018-08" db="EMBL/GenBank/DDBJ databases">
        <title>A genome reference for cultivated species of the human gut microbiota.</title>
        <authorList>
            <person name="Zou Y."/>
            <person name="Xue W."/>
            <person name="Luo G."/>
        </authorList>
    </citation>
    <scope>NUCLEOTIDE SEQUENCE [LARGE SCALE GENOMIC DNA]</scope>
    <source>
        <strain evidence="2 3">AF22-12AC</strain>
    </source>
</reference>
<organism evidence="2 3">
    <name type="scientific">Roseburia hominis</name>
    <dbReference type="NCBI Taxonomy" id="301301"/>
    <lineage>
        <taxon>Bacteria</taxon>
        <taxon>Bacillati</taxon>
        <taxon>Bacillota</taxon>
        <taxon>Clostridia</taxon>
        <taxon>Lachnospirales</taxon>
        <taxon>Lachnospiraceae</taxon>
        <taxon>Roseburia</taxon>
    </lineage>
</organism>
<keyword evidence="1" id="KW-1133">Transmembrane helix</keyword>
<dbReference type="Proteomes" id="UP000266172">
    <property type="component" value="Unassembled WGS sequence"/>
</dbReference>
<feature type="transmembrane region" description="Helical" evidence="1">
    <location>
        <begin position="52"/>
        <end position="72"/>
    </location>
</feature>
<feature type="transmembrane region" description="Helical" evidence="1">
    <location>
        <begin position="189"/>
        <end position="208"/>
    </location>
</feature>
<feature type="transmembrane region" description="Helical" evidence="1">
    <location>
        <begin position="220"/>
        <end position="240"/>
    </location>
</feature>
<keyword evidence="1" id="KW-0472">Membrane</keyword>
<evidence type="ECO:0000256" key="1">
    <source>
        <dbReference type="SAM" id="Phobius"/>
    </source>
</evidence>
<sequence>MNIQKKIKLLDKKIQALDIVIKNQQEKMEYLYEREKQRENFEKADRKFFNTYLIEATAQIVFFLFMVLLGVYGAYVCSGIEINTEGSRLINIVLLISMGIFALVVVFFSLYGAVYILRNLLQGIWGEINISCNENKIHKKILVIKNRICENKVVNFLKKYIGYIFVCSLIASMVTMAGCIVINKENMSINLIRLVLDFFALVVIMLLAELSDRIKSGERGLAFNVITLFIAIASILIGVQDKLVHFLQQL</sequence>
<dbReference type="EMBL" id="QRVL01000008">
    <property type="protein sequence ID" value="RGS39669.1"/>
    <property type="molecule type" value="Genomic_DNA"/>
</dbReference>
<protein>
    <submittedName>
        <fullName evidence="2">Uncharacterized protein</fullName>
    </submittedName>
</protein>
<proteinExistence type="predicted"/>
<feature type="transmembrane region" description="Helical" evidence="1">
    <location>
        <begin position="92"/>
        <end position="117"/>
    </location>
</feature>
<name>A0A395V854_9FIRM</name>
<dbReference type="RefSeq" id="WP_118097621.1">
    <property type="nucleotide sequence ID" value="NZ_QRVL01000008.1"/>
</dbReference>
<comment type="caution">
    <text evidence="2">The sequence shown here is derived from an EMBL/GenBank/DDBJ whole genome shotgun (WGS) entry which is preliminary data.</text>
</comment>
<keyword evidence="1" id="KW-0812">Transmembrane</keyword>